<dbReference type="Proteomes" id="UP000294682">
    <property type="component" value="Unassembled WGS sequence"/>
</dbReference>
<keyword evidence="1" id="KW-0472">Membrane</keyword>
<evidence type="ECO:0000313" key="3">
    <source>
        <dbReference type="Proteomes" id="UP000294682"/>
    </source>
</evidence>
<protein>
    <submittedName>
        <fullName evidence="2">Uncharacterized protein</fullName>
    </submittedName>
</protein>
<keyword evidence="1" id="KW-1133">Transmembrane helix</keyword>
<dbReference type="RefSeq" id="WP_079699857.1">
    <property type="nucleotide sequence ID" value="NZ_JADNAH010000133.1"/>
</dbReference>
<sequence>MGEKRILLMKISAAMLAVSLTAKYAAGYIMRSLHRAGRGKRDLSVDVIAPKYGPALVVSTEEFEDEFDQIVTDGFHTQTFLRVTRLEILRKTAIAVSAAAMVVTFLLWLFGPEEE</sequence>
<feature type="transmembrane region" description="Helical" evidence="1">
    <location>
        <begin position="92"/>
        <end position="111"/>
    </location>
</feature>
<gene>
    <name evidence="2" type="ORF">EDD78_108151</name>
</gene>
<name>A0A9X8UI95_9FIRM</name>
<evidence type="ECO:0000313" key="2">
    <source>
        <dbReference type="EMBL" id="TCL42836.1"/>
    </source>
</evidence>
<keyword evidence="1" id="KW-0812">Transmembrane</keyword>
<dbReference type="EMBL" id="SLUK01000008">
    <property type="protein sequence ID" value="TCL42836.1"/>
    <property type="molecule type" value="Genomic_DNA"/>
</dbReference>
<comment type="caution">
    <text evidence="2">The sequence shown here is derived from an EMBL/GenBank/DDBJ whole genome shotgun (WGS) entry which is preliminary data.</text>
</comment>
<proteinExistence type="predicted"/>
<organism evidence="2 3">
    <name type="scientific">Harryflintia acetispora</name>
    <dbReference type="NCBI Taxonomy" id="1849041"/>
    <lineage>
        <taxon>Bacteria</taxon>
        <taxon>Bacillati</taxon>
        <taxon>Bacillota</taxon>
        <taxon>Clostridia</taxon>
        <taxon>Eubacteriales</taxon>
        <taxon>Oscillospiraceae</taxon>
        <taxon>Harryflintia</taxon>
    </lineage>
</organism>
<accession>A0A9X8UI95</accession>
<keyword evidence="3" id="KW-1185">Reference proteome</keyword>
<dbReference type="AlphaFoldDB" id="A0A9X8UI95"/>
<evidence type="ECO:0000256" key="1">
    <source>
        <dbReference type="SAM" id="Phobius"/>
    </source>
</evidence>
<reference evidence="2 3" key="1">
    <citation type="submission" date="2019-03" db="EMBL/GenBank/DDBJ databases">
        <title>Genomic Encyclopedia of Type Strains, Phase IV (KMG-IV): sequencing the most valuable type-strain genomes for metagenomic binning, comparative biology and taxonomic classification.</title>
        <authorList>
            <person name="Goeker M."/>
        </authorList>
    </citation>
    <scope>NUCLEOTIDE SEQUENCE [LARGE SCALE GENOMIC DNA]</scope>
    <source>
        <strain evidence="2 3">DSM 100433</strain>
    </source>
</reference>